<evidence type="ECO:0000313" key="3">
    <source>
        <dbReference type="Proteomes" id="UP001431926"/>
    </source>
</evidence>
<gene>
    <name evidence="2" type="ORF">OG367_05860</name>
</gene>
<dbReference type="EMBL" id="CP109491">
    <property type="protein sequence ID" value="WUX35783.1"/>
    <property type="molecule type" value="Genomic_DNA"/>
</dbReference>
<keyword evidence="1" id="KW-0732">Signal</keyword>
<reference evidence="2" key="1">
    <citation type="submission" date="2022-10" db="EMBL/GenBank/DDBJ databases">
        <title>The complete genomes of actinobacterial strains from the NBC collection.</title>
        <authorList>
            <person name="Joergensen T.S."/>
            <person name="Alvarez Arevalo M."/>
            <person name="Sterndorff E.B."/>
            <person name="Faurdal D."/>
            <person name="Vuksanovic O."/>
            <person name="Mourched A.-S."/>
            <person name="Charusanti P."/>
            <person name="Shaw S."/>
            <person name="Blin K."/>
            <person name="Weber T."/>
        </authorList>
    </citation>
    <scope>NUCLEOTIDE SEQUENCE</scope>
    <source>
        <strain evidence="2">NBC_01436</strain>
    </source>
</reference>
<keyword evidence="3" id="KW-1185">Reference proteome</keyword>
<name>A0ABZ1ZDY6_STRAQ</name>
<evidence type="ECO:0000256" key="1">
    <source>
        <dbReference type="SAM" id="SignalP"/>
    </source>
</evidence>
<organism evidence="2 3">
    <name type="scientific">Streptomyces anulatus</name>
    <name type="common">Streptomyces chrysomallus</name>
    <dbReference type="NCBI Taxonomy" id="1892"/>
    <lineage>
        <taxon>Bacteria</taxon>
        <taxon>Bacillati</taxon>
        <taxon>Actinomycetota</taxon>
        <taxon>Actinomycetes</taxon>
        <taxon>Kitasatosporales</taxon>
        <taxon>Streptomycetaceae</taxon>
        <taxon>Streptomyces</taxon>
    </lineage>
</organism>
<feature type="signal peptide" evidence="1">
    <location>
        <begin position="1"/>
        <end position="25"/>
    </location>
</feature>
<feature type="chain" id="PRO_5046449367" evidence="1">
    <location>
        <begin position="26"/>
        <end position="83"/>
    </location>
</feature>
<dbReference type="Proteomes" id="UP001431926">
    <property type="component" value="Chromosome"/>
</dbReference>
<protein>
    <submittedName>
        <fullName evidence="2">Uncharacterized protein</fullName>
    </submittedName>
</protein>
<dbReference type="RefSeq" id="WP_329355009.1">
    <property type="nucleotide sequence ID" value="NZ_CP108640.1"/>
</dbReference>
<evidence type="ECO:0000313" key="2">
    <source>
        <dbReference type="EMBL" id="WUX35783.1"/>
    </source>
</evidence>
<accession>A0ABZ1ZDY6</accession>
<proteinExistence type="predicted"/>
<sequence length="83" mass="8903">MLRRIAFTLASVAAAGLVAAAPAVASDWEGGKTVAGYQHVEGHKASAEYLNLGGPYGITYGKAKKAHFEAERGYFYNQYLHGR</sequence>